<dbReference type="InterPro" id="IPR036638">
    <property type="entry name" value="HLH_DNA-bd_sf"/>
</dbReference>
<dbReference type="SUPFAM" id="SSF47459">
    <property type="entry name" value="HLH, helix-loop-helix DNA-binding domain"/>
    <property type="match status" value="1"/>
</dbReference>
<reference evidence="4" key="1">
    <citation type="submission" date="2020-11" db="EMBL/GenBank/DDBJ databases">
        <title>Kefir isolates.</title>
        <authorList>
            <person name="Marcisauskas S."/>
            <person name="Kim Y."/>
            <person name="Blasche S."/>
        </authorList>
    </citation>
    <scope>NUCLEOTIDE SEQUENCE</scope>
    <source>
        <strain evidence="4">Olga-1</strain>
    </source>
</reference>
<feature type="coiled-coil region" evidence="1">
    <location>
        <begin position="225"/>
        <end position="252"/>
    </location>
</feature>
<feature type="compositionally biased region" description="Basic and acidic residues" evidence="2">
    <location>
        <begin position="94"/>
        <end position="114"/>
    </location>
</feature>
<keyword evidence="1" id="KW-0175">Coiled coil</keyword>
<dbReference type="Proteomes" id="UP000697127">
    <property type="component" value="Unassembled WGS sequence"/>
</dbReference>
<dbReference type="AlphaFoldDB" id="A0A9P6WHE4"/>
<dbReference type="EMBL" id="PUHW01000301">
    <property type="protein sequence ID" value="KAG0687186.1"/>
    <property type="molecule type" value="Genomic_DNA"/>
</dbReference>
<feature type="domain" description="BHLH" evidence="3">
    <location>
        <begin position="155"/>
        <end position="203"/>
    </location>
</feature>
<organism evidence="4 5">
    <name type="scientific">Pichia californica</name>
    <dbReference type="NCBI Taxonomy" id="460514"/>
    <lineage>
        <taxon>Eukaryota</taxon>
        <taxon>Fungi</taxon>
        <taxon>Dikarya</taxon>
        <taxon>Ascomycota</taxon>
        <taxon>Saccharomycotina</taxon>
        <taxon>Pichiomycetes</taxon>
        <taxon>Pichiales</taxon>
        <taxon>Pichiaceae</taxon>
        <taxon>Pichia</taxon>
    </lineage>
</organism>
<keyword evidence="5" id="KW-1185">Reference proteome</keyword>
<dbReference type="PANTHER" id="PTHR47787:SF1">
    <property type="entry name" value="CENTROMERE-BINDING PROTEIN 1"/>
    <property type="match status" value="1"/>
</dbReference>
<evidence type="ECO:0000256" key="2">
    <source>
        <dbReference type="SAM" id="MobiDB-lite"/>
    </source>
</evidence>
<dbReference type="PANTHER" id="PTHR47787">
    <property type="entry name" value="CENTROMERE-BINDING PROTEIN 1"/>
    <property type="match status" value="1"/>
</dbReference>
<comment type="caution">
    <text evidence="4">The sequence shown here is derived from an EMBL/GenBank/DDBJ whole genome shotgun (WGS) entry which is preliminary data.</text>
</comment>
<dbReference type="Pfam" id="PF00010">
    <property type="entry name" value="HLH"/>
    <property type="match status" value="1"/>
</dbReference>
<feature type="region of interest" description="Disordered" evidence="2">
    <location>
        <begin position="283"/>
        <end position="348"/>
    </location>
</feature>
<feature type="compositionally biased region" description="Basic and acidic residues" evidence="2">
    <location>
        <begin position="1"/>
        <end position="27"/>
    </location>
</feature>
<dbReference type="GO" id="GO:0046983">
    <property type="term" value="F:protein dimerization activity"/>
    <property type="evidence" value="ECO:0007669"/>
    <property type="project" value="InterPro"/>
</dbReference>
<dbReference type="SMART" id="SM00353">
    <property type="entry name" value="HLH"/>
    <property type="match status" value="1"/>
</dbReference>
<sequence>MTKRQSEVLDSVESSKKQKPSDNEVIDKNLNNENNDEIHDNINDAADNVAKSLNDAIAENTAPEENVKENVKENENEDANEIDKLDDQDDETKDSDIQKDSESKKDLNKPKTNDLSESIEDNDEQPGEQIPNIKSVTSEVSVKLPISDPIMLANIKKLNHKEVERRRRETINNAINELQDLVPTTHTNKAQIIRKASEFIKKLKEKEETLVNKWTLEKIITDQAISELANSNEKLKSELEKAYREIEHRKNVFEKFIELVNKQDNSEEVNSFLSKINELFQEEEDDDEEYNGDGNNNTSENVKENEAKSADDEDKNDEDKDDEDKVENVKDTEDIENAEDVEQPAEAV</sequence>
<feature type="compositionally biased region" description="Basic and acidic residues" evidence="2">
    <location>
        <begin position="301"/>
        <end position="310"/>
    </location>
</feature>
<feature type="compositionally biased region" description="Acidic residues" evidence="2">
    <location>
        <begin position="311"/>
        <end position="325"/>
    </location>
</feature>
<dbReference type="Gene3D" id="4.10.280.10">
    <property type="entry name" value="Helix-loop-helix DNA-binding domain"/>
    <property type="match status" value="1"/>
</dbReference>
<feature type="compositionally biased region" description="Acidic residues" evidence="2">
    <location>
        <begin position="75"/>
        <end position="93"/>
    </location>
</feature>
<evidence type="ECO:0000313" key="5">
    <source>
        <dbReference type="Proteomes" id="UP000697127"/>
    </source>
</evidence>
<accession>A0A9P6WHE4</accession>
<feature type="region of interest" description="Disordered" evidence="2">
    <location>
        <begin position="1"/>
        <end position="133"/>
    </location>
</feature>
<evidence type="ECO:0000256" key="1">
    <source>
        <dbReference type="SAM" id="Coils"/>
    </source>
</evidence>
<name>A0A9P6WHE4_9ASCO</name>
<feature type="compositionally biased region" description="Acidic residues" evidence="2">
    <location>
        <begin position="333"/>
        <end position="348"/>
    </location>
</feature>
<evidence type="ECO:0000313" key="4">
    <source>
        <dbReference type="EMBL" id="KAG0687186.1"/>
    </source>
</evidence>
<proteinExistence type="predicted"/>
<dbReference type="OrthoDB" id="71302at2759"/>
<dbReference type="GO" id="GO:0003700">
    <property type="term" value="F:DNA-binding transcription factor activity"/>
    <property type="evidence" value="ECO:0007669"/>
    <property type="project" value="TreeGrafter"/>
</dbReference>
<evidence type="ECO:0000259" key="3">
    <source>
        <dbReference type="PROSITE" id="PS50888"/>
    </source>
</evidence>
<feature type="compositionally biased region" description="Acidic residues" evidence="2">
    <location>
        <begin position="117"/>
        <end position="126"/>
    </location>
</feature>
<dbReference type="GO" id="GO:0005634">
    <property type="term" value="C:nucleus"/>
    <property type="evidence" value="ECO:0007669"/>
    <property type="project" value="TreeGrafter"/>
</dbReference>
<protein>
    <submittedName>
        <fullName evidence="4">Basic helix-loop-helix protein</fullName>
    </submittedName>
</protein>
<dbReference type="PROSITE" id="PS50888">
    <property type="entry name" value="BHLH"/>
    <property type="match status" value="1"/>
</dbReference>
<gene>
    <name evidence="4" type="primary">CBF1</name>
    <name evidence="4" type="ORF">C6P40_002754</name>
</gene>
<feature type="compositionally biased region" description="Basic and acidic residues" evidence="2">
    <location>
        <begin position="65"/>
        <end position="74"/>
    </location>
</feature>
<dbReference type="InterPro" id="IPR011598">
    <property type="entry name" value="bHLH_dom"/>
</dbReference>